<dbReference type="Gene3D" id="1.20.120.1220">
    <property type="match status" value="1"/>
</dbReference>
<name>A0A157PEJ5_9BORD</name>
<feature type="transmembrane region" description="Helical" evidence="3">
    <location>
        <begin position="101"/>
        <end position="118"/>
    </location>
</feature>
<dbReference type="InterPro" id="IPR050882">
    <property type="entry name" value="Prepilin_peptidase/N-MTase"/>
</dbReference>
<protein>
    <submittedName>
        <fullName evidence="5">Type 4 prepilin-like protein leader peptide processing enzyme</fullName>
        <ecNumber evidence="5">3.4.23.43</ecNumber>
    </submittedName>
</protein>
<sequence>MLPAAIPLVALALLAGFSLGGLLALWSHCVPAVLRRRWRGQEAARVAPAARPAGWPRACPGIGWRLTSRRLRRRAGWTTPWPELLLAALFGGCLWRYGMGWLAWAAMAYCLALALMAWIDWRSYLLPDMLTLPLMWAGLLVNLGGAFAPPIHALAGLVVGYGFLWLFFQAFRRITGREGMGQGDFKLMAALGAWLGVEMLLPVLLLSSLLGVAVGVWDRVRRGHDRPQPFAPCLALAGVCVLWWRPDGLAWF</sequence>
<accession>A0A157PEJ5</accession>
<dbReference type="PRINTS" id="PR00864">
    <property type="entry name" value="PREPILNPTASE"/>
</dbReference>
<dbReference type="EC" id="3.4.23.43" evidence="5"/>
<evidence type="ECO:0000313" key="6">
    <source>
        <dbReference type="Proteomes" id="UP000076825"/>
    </source>
</evidence>
<feature type="transmembrane region" description="Helical" evidence="3">
    <location>
        <begin position="130"/>
        <end position="147"/>
    </location>
</feature>
<dbReference type="InterPro" id="IPR014032">
    <property type="entry name" value="Peptidase_A24A_bac"/>
</dbReference>
<keyword evidence="5" id="KW-0378">Hydrolase</keyword>
<evidence type="ECO:0000256" key="2">
    <source>
        <dbReference type="RuleBase" id="RU003793"/>
    </source>
</evidence>
<keyword evidence="6" id="KW-1185">Reference proteome</keyword>
<feature type="transmembrane region" description="Helical" evidence="3">
    <location>
        <begin position="153"/>
        <end position="171"/>
    </location>
</feature>
<dbReference type="GeneID" id="56587804"/>
<gene>
    <name evidence="5" type="primary">outO</name>
    <name evidence="5" type="ORF">SAMEA3906487_00790</name>
</gene>
<dbReference type="PANTHER" id="PTHR30487">
    <property type="entry name" value="TYPE 4 PREPILIN-LIKE PROTEINS LEADER PEPTIDE-PROCESSING ENZYME"/>
    <property type="match status" value="1"/>
</dbReference>
<dbReference type="eggNOG" id="COG1989">
    <property type="taxonomic scope" value="Bacteria"/>
</dbReference>
<keyword evidence="3" id="KW-0472">Membrane</keyword>
<evidence type="ECO:0000313" key="5">
    <source>
        <dbReference type="EMBL" id="SAI67550.1"/>
    </source>
</evidence>
<organism evidence="5 6">
    <name type="scientific">Bordetella trematum</name>
    <dbReference type="NCBI Taxonomy" id="123899"/>
    <lineage>
        <taxon>Bacteria</taxon>
        <taxon>Pseudomonadati</taxon>
        <taxon>Pseudomonadota</taxon>
        <taxon>Betaproteobacteria</taxon>
        <taxon>Burkholderiales</taxon>
        <taxon>Alcaligenaceae</taxon>
        <taxon>Bordetella</taxon>
    </lineage>
</organism>
<dbReference type="OrthoDB" id="9789291at2"/>
<proteinExistence type="inferred from homology"/>
<keyword evidence="3" id="KW-0812">Transmembrane</keyword>
<evidence type="ECO:0000259" key="4">
    <source>
        <dbReference type="Pfam" id="PF01478"/>
    </source>
</evidence>
<dbReference type="InterPro" id="IPR000045">
    <property type="entry name" value="Prepilin_IV_endopep_pep"/>
</dbReference>
<evidence type="ECO:0000256" key="3">
    <source>
        <dbReference type="SAM" id="Phobius"/>
    </source>
</evidence>
<feature type="transmembrane region" description="Helical" evidence="3">
    <location>
        <begin position="191"/>
        <end position="217"/>
    </location>
</feature>
<keyword evidence="3" id="KW-1133">Transmembrane helix</keyword>
<dbReference type="EMBL" id="LT546645">
    <property type="protein sequence ID" value="SAI67550.1"/>
    <property type="molecule type" value="Genomic_DNA"/>
</dbReference>
<dbReference type="PANTHER" id="PTHR30487:SF0">
    <property type="entry name" value="PREPILIN LEADER PEPTIDASE_N-METHYLTRANSFERASE-RELATED"/>
    <property type="match status" value="1"/>
</dbReference>
<feature type="transmembrane region" description="Helical" evidence="3">
    <location>
        <begin position="6"/>
        <end position="27"/>
    </location>
</feature>
<dbReference type="KEGG" id="btrm:SAMEA390648700790"/>
<dbReference type="RefSeq" id="WP_033534965.1">
    <property type="nucleotide sequence ID" value="NZ_CP016340.1"/>
</dbReference>
<dbReference type="PATRIC" id="fig|123899.6.peg.764"/>
<dbReference type="GO" id="GO:0004190">
    <property type="term" value="F:aspartic-type endopeptidase activity"/>
    <property type="evidence" value="ECO:0007669"/>
    <property type="project" value="UniProtKB-EC"/>
</dbReference>
<comment type="similarity">
    <text evidence="1 2">Belongs to the peptidase A24 family.</text>
</comment>
<dbReference type="AlphaFoldDB" id="A0A157PEJ5"/>
<dbReference type="Proteomes" id="UP000076825">
    <property type="component" value="Chromosome 1"/>
</dbReference>
<evidence type="ECO:0000256" key="1">
    <source>
        <dbReference type="ARBA" id="ARBA00005801"/>
    </source>
</evidence>
<dbReference type="Pfam" id="PF01478">
    <property type="entry name" value="Peptidase_A24"/>
    <property type="match status" value="1"/>
</dbReference>
<reference evidence="5 6" key="1">
    <citation type="submission" date="2016-04" db="EMBL/GenBank/DDBJ databases">
        <authorList>
            <consortium name="Pathogen Informatics"/>
        </authorList>
    </citation>
    <scope>NUCLEOTIDE SEQUENCE [LARGE SCALE GENOMIC DNA]</scope>
    <source>
        <strain evidence="5 6">H044680328</strain>
    </source>
</reference>
<dbReference type="GO" id="GO:0006465">
    <property type="term" value="P:signal peptide processing"/>
    <property type="evidence" value="ECO:0007669"/>
    <property type="project" value="TreeGrafter"/>
</dbReference>
<dbReference type="STRING" id="123899.SAMEA3906487_00790"/>
<feature type="domain" description="Prepilin type IV endopeptidase peptidase" evidence="4">
    <location>
        <begin position="108"/>
        <end position="216"/>
    </location>
</feature>
<dbReference type="GO" id="GO:0005886">
    <property type="term" value="C:plasma membrane"/>
    <property type="evidence" value="ECO:0007669"/>
    <property type="project" value="TreeGrafter"/>
</dbReference>